<feature type="region of interest" description="Disordered" evidence="2">
    <location>
        <begin position="1094"/>
        <end position="1115"/>
    </location>
</feature>
<evidence type="ECO:0000313" key="4">
    <source>
        <dbReference type="EMBL" id="KAK0385017.1"/>
    </source>
</evidence>
<feature type="compositionally biased region" description="Pro residues" evidence="2">
    <location>
        <begin position="49"/>
        <end position="62"/>
    </location>
</feature>
<evidence type="ECO:0000313" key="5">
    <source>
        <dbReference type="Proteomes" id="UP001175261"/>
    </source>
</evidence>
<dbReference type="InterPro" id="IPR053181">
    <property type="entry name" value="EcdB-like_regulator"/>
</dbReference>
<dbReference type="SMART" id="SM00066">
    <property type="entry name" value="GAL4"/>
    <property type="match status" value="1"/>
</dbReference>
<organism evidence="4 5">
    <name type="scientific">Sarocladium strictum</name>
    <name type="common">Black bundle disease fungus</name>
    <name type="synonym">Acremonium strictum</name>
    <dbReference type="NCBI Taxonomy" id="5046"/>
    <lineage>
        <taxon>Eukaryota</taxon>
        <taxon>Fungi</taxon>
        <taxon>Dikarya</taxon>
        <taxon>Ascomycota</taxon>
        <taxon>Pezizomycotina</taxon>
        <taxon>Sordariomycetes</taxon>
        <taxon>Hypocreomycetidae</taxon>
        <taxon>Hypocreales</taxon>
        <taxon>Sarocladiaceae</taxon>
        <taxon>Sarocladium</taxon>
    </lineage>
</organism>
<comment type="caution">
    <text evidence="4">The sequence shown here is derived from an EMBL/GenBank/DDBJ whole genome shotgun (WGS) entry which is preliminary data.</text>
</comment>
<keyword evidence="1" id="KW-0539">Nucleus</keyword>
<dbReference type="PROSITE" id="PS50048">
    <property type="entry name" value="ZN2_CY6_FUNGAL_2"/>
    <property type="match status" value="1"/>
</dbReference>
<dbReference type="PROSITE" id="PS00463">
    <property type="entry name" value="ZN2_CY6_FUNGAL_1"/>
    <property type="match status" value="1"/>
</dbReference>
<feature type="region of interest" description="Disordered" evidence="2">
    <location>
        <begin position="1"/>
        <end position="210"/>
    </location>
</feature>
<feature type="domain" description="Zn(2)-C6 fungal-type" evidence="3">
    <location>
        <begin position="237"/>
        <end position="266"/>
    </location>
</feature>
<feature type="compositionally biased region" description="Basic and acidic residues" evidence="2">
    <location>
        <begin position="127"/>
        <end position="140"/>
    </location>
</feature>
<dbReference type="PANTHER" id="PTHR47785:SF4">
    <property type="entry name" value="ZN(II)2CYS6 TRANSCRIPTION FACTOR (EUROFUNG)"/>
    <property type="match status" value="1"/>
</dbReference>
<feature type="region of interest" description="Disordered" evidence="2">
    <location>
        <begin position="347"/>
        <end position="424"/>
    </location>
</feature>
<feature type="region of interest" description="Disordered" evidence="2">
    <location>
        <begin position="488"/>
        <end position="521"/>
    </location>
</feature>
<feature type="compositionally biased region" description="Polar residues" evidence="2">
    <location>
        <begin position="350"/>
        <end position="366"/>
    </location>
</feature>
<gene>
    <name evidence="4" type="ORF">NLU13_7495</name>
</gene>
<feature type="region of interest" description="Disordered" evidence="2">
    <location>
        <begin position="659"/>
        <end position="705"/>
    </location>
</feature>
<feature type="compositionally biased region" description="Pro residues" evidence="2">
    <location>
        <begin position="105"/>
        <end position="125"/>
    </location>
</feature>
<dbReference type="GO" id="GO:0000981">
    <property type="term" value="F:DNA-binding transcription factor activity, RNA polymerase II-specific"/>
    <property type="evidence" value="ECO:0007669"/>
    <property type="project" value="InterPro"/>
</dbReference>
<protein>
    <recommendedName>
        <fullName evidence="3">Zn(2)-C6 fungal-type domain-containing protein</fullName>
    </recommendedName>
</protein>
<dbReference type="EMBL" id="JAPDFR010000007">
    <property type="protein sequence ID" value="KAK0385017.1"/>
    <property type="molecule type" value="Genomic_DNA"/>
</dbReference>
<dbReference type="GO" id="GO:0008270">
    <property type="term" value="F:zinc ion binding"/>
    <property type="evidence" value="ECO:0007669"/>
    <property type="project" value="InterPro"/>
</dbReference>
<dbReference type="Proteomes" id="UP001175261">
    <property type="component" value="Unassembled WGS sequence"/>
</dbReference>
<dbReference type="Pfam" id="PF00172">
    <property type="entry name" value="Zn_clus"/>
    <property type="match status" value="1"/>
</dbReference>
<dbReference type="InterPro" id="IPR036864">
    <property type="entry name" value="Zn2-C6_fun-type_DNA-bd_sf"/>
</dbReference>
<evidence type="ECO:0000259" key="3">
    <source>
        <dbReference type="PROSITE" id="PS50048"/>
    </source>
</evidence>
<sequence length="1115" mass="124274">MDPVPPDSKRPRIAAHGAPLPHLQTSSQLPPPIPQQQHPQQHHHHHTPTLPPPPSSSYPSYPPRAIEPTSAQSALPGHSQPRHDADRRHHDQEPYAPMQDHYRQQPPPSPAHGPYQQHPPYPPPRDGIVKREAPYDDQSRRSSSTGHVLEGAPAVQPVPTHPHHNQLPPYADGQTRHMNYDHGPPSVPPTPGGYRTPAYPPPTPISQYEHPSYPAAETYYNVYSSSSKKKNTRASQACDNCRSLKAKCDETKPCKTCKDKGVECRYRDPIPKATDKAQADILEGLARLESMLQSQGNILQTQGNVLQTQGTDLTEMSRRLHKLESAYGRMPPVPVKPEPIIEDDHKVHESPQTNSHTTSEHYSISETSRDLAASTETAPSETTLHPGHGPEHYHQGDNSQLQAVAEDEVERDPGPPVPPGEPAIPINHTTLAGLLLEWASIKELTSKHLLKEGVRFITEYPISIEQNRGALILYGRGEDSPHQIVPRETPDHGTIEAPDDASDITSPSPAPDYGQLGGLSPPDQIEYRGGVLTADGNPDFSEGQIWRYVESFRENILNMHPIIQNKVLDQWTRQFLDSLVPAHTKPQWTPGSKAAFAVDNHEVTGSKRKRSPEPDISEADKGKPCKPNRSIHSALMLTIIALGKVCQYRTRIPDALHAVPDPLPHGSPRNPVTASPAQGSPMGLNPHGPSPHGDGSRRASTQANSKSAYGLKKNYDVIPGLEYFAYATDILGNQLGAYNNMKNVYANIFASLYYGQLERSMQSYAHINIASNKLLVILRPSLDKLRRLMTANSMPKETKYNQLCLAFWTCLQLESDIIAELPLPPSGLLSYEDDMPRPDMRLLDHPPRVADSYNAQLYLRKHLNSIHRMFYAPTDPAKENHDERFRNVELVAESVSSMNWVSPRFRFDETDPPANDILAARLRAKYWGAQMITYRPFIRQILNFSYSMRMNPSSPNLPQDTEFRKEVDAPIIDPNARSSSDIDPAIIELAKKAIKALVESTRAFHNLDEVGNKRPIITNVYGTAHAQWGNLLVLTACWQNNILRPHVDGNLLQYLYKRTIRFLQQSATATSSLKIDLNILKGMYQDFWPEDHPTGSSFSSHSSVATPMGPPHIPH</sequence>
<proteinExistence type="predicted"/>
<feature type="compositionally biased region" description="Low complexity" evidence="2">
    <location>
        <begin position="372"/>
        <end position="383"/>
    </location>
</feature>
<dbReference type="AlphaFoldDB" id="A0AA39GF97"/>
<dbReference type="SUPFAM" id="SSF57701">
    <property type="entry name" value="Zn2/Cys6 DNA-binding domain"/>
    <property type="match status" value="1"/>
</dbReference>
<dbReference type="PANTHER" id="PTHR47785">
    <property type="entry name" value="ZN(II)2CYS6 TRANSCRIPTION FACTOR (EUROFUNG)-RELATED-RELATED"/>
    <property type="match status" value="1"/>
</dbReference>
<dbReference type="Gene3D" id="4.10.240.10">
    <property type="entry name" value="Zn(2)-C6 fungal-type DNA-binding domain"/>
    <property type="match status" value="1"/>
</dbReference>
<reference evidence="4" key="1">
    <citation type="submission" date="2022-10" db="EMBL/GenBank/DDBJ databases">
        <title>Determination and structural analysis of whole genome sequence of Sarocladium strictum F4-1.</title>
        <authorList>
            <person name="Hu L."/>
            <person name="Jiang Y."/>
        </authorList>
    </citation>
    <scope>NUCLEOTIDE SEQUENCE</scope>
    <source>
        <strain evidence="4">F4-1</strain>
    </source>
</reference>
<dbReference type="CDD" id="cd00067">
    <property type="entry name" value="GAL4"/>
    <property type="match status" value="1"/>
</dbReference>
<name>A0AA39GF97_SARSR</name>
<dbReference type="InterPro" id="IPR001138">
    <property type="entry name" value="Zn2Cys6_DnaBD"/>
</dbReference>
<accession>A0AA39GF97</accession>
<evidence type="ECO:0000256" key="1">
    <source>
        <dbReference type="ARBA" id="ARBA00023242"/>
    </source>
</evidence>
<feature type="compositionally biased region" description="Basic and acidic residues" evidence="2">
    <location>
        <begin position="81"/>
        <end position="93"/>
    </location>
</feature>
<keyword evidence="5" id="KW-1185">Reference proteome</keyword>
<evidence type="ECO:0000256" key="2">
    <source>
        <dbReference type="SAM" id="MobiDB-lite"/>
    </source>
</evidence>
<dbReference type="CDD" id="cd12148">
    <property type="entry name" value="fungal_TF_MHR"/>
    <property type="match status" value="1"/>
</dbReference>
<feature type="region of interest" description="Disordered" evidence="2">
    <location>
        <begin position="598"/>
        <end position="628"/>
    </location>
</feature>